<dbReference type="EMBL" id="MPTO01000053">
    <property type="protein sequence ID" value="OME10006.1"/>
    <property type="molecule type" value="Genomic_DNA"/>
</dbReference>
<protein>
    <submittedName>
        <fullName evidence="1">Uncharacterized protein</fullName>
    </submittedName>
</protein>
<accession>A0AB36J3I3</accession>
<dbReference type="RefSeq" id="WP_076138964.1">
    <property type="nucleotide sequence ID" value="NZ_MPTO01000053.1"/>
</dbReference>
<gene>
    <name evidence="1" type="ORF">BSK47_31405</name>
</gene>
<comment type="caution">
    <text evidence="1">The sequence shown here is derived from an EMBL/GenBank/DDBJ whole genome shotgun (WGS) entry which is preliminary data.</text>
</comment>
<name>A0AB36J3I3_9BACL</name>
<evidence type="ECO:0000313" key="1">
    <source>
        <dbReference type="EMBL" id="OME10006.1"/>
    </source>
</evidence>
<proteinExistence type="predicted"/>
<dbReference type="Proteomes" id="UP000187323">
    <property type="component" value="Unassembled WGS sequence"/>
</dbReference>
<organism evidence="1 2">
    <name type="scientific">Paenibacillus odorifer</name>
    <dbReference type="NCBI Taxonomy" id="189426"/>
    <lineage>
        <taxon>Bacteria</taxon>
        <taxon>Bacillati</taxon>
        <taxon>Bacillota</taxon>
        <taxon>Bacilli</taxon>
        <taxon>Bacillales</taxon>
        <taxon>Paenibacillaceae</taxon>
        <taxon>Paenibacillus</taxon>
    </lineage>
</organism>
<sequence length="135" mass="15214">MFPLTKKEKLKLGNRTVSIPKLTRNRLKKLTDHIGTIGDLFVKVFLAPQEDRSLFIVAGSEIMIDEIYELTSLLSDIEIDELSEQASLAECTEYLNLTWKKNDMNAALKNLSGLVPPMMQQFVQSIAQRMNQAGA</sequence>
<evidence type="ECO:0000313" key="2">
    <source>
        <dbReference type="Proteomes" id="UP000187323"/>
    </source>
</evidence>
<reference evidence="1 2" key="1">
    <citation type="submission" date="2016-10" db="EMBL/GenBank/DDBJ databases">
        <title>Paenibacillus species isolates.</title>
        <authorList>
            <person name="Beno S.M."/>
        </authorList>
    </citation>
    <scope>NUCLEOTIDE SEQUENCE [LARGE SCALE GENOMIC DNA]</scope>
    <source>
        <strain evidence="1 2">FSL H7-0918</strain>
    </source>
</reference>
<dbReference type="AlphaFoldDB" id="A0AB36J3I3"/>